<evidence type="ECO:0000259" key="6">
    <source>
        <dbReference type="PROSITE" id="PS50977"/>
    </source>
</evidence>
<feature type="region of interest" description="Disordered" evidence="5">
    <location>
        <begin position="175"/>
        <end position="197"/>
    </location>
</feature>
<dbReference type="PRINTS" id="PR00455">
    <property type="entry name" value="HTHTETR"/>
</dbReference>
<dbReference type="PANTHER" id="PTHR30055">
    <property type="entry name" value="HTH-TYPE TRANSCRIPTIONAL REGULATOR RUTR"/>
    <property type="match status" value="1"/>
</dbReference>
<feature type="DNA-binding region" description="H-T-H motif" evidence="4">
    <location>
        <begin position="25"/>
        <end position="44"/>
    </location>
</feature>
<dbReference type="EMBL" id="JASNVP010000011">
    <property type="protein sequence ID" value="MDK4326909.1"/>
    <property type="molecule type" value="Genomic_DNA"/>
</dbReference>
<dbReference type="Proteomes" id="UP001226160">
    <property type="component" value="Unassembled WGS sequence"/>
</dbReference>
<keyword evidence="3" id="KW-0804">Transcription</keyword>
<sequence length="220" mass="23280">MQLYRETIIDQALELLDAYGLADMTMRRVASSLGVAAGALYWHIANKQELITAVAHKIITPVFALADGLAITAESEPAQQPPSPQEFCTTLHATLLAHRDGAELVHAAAAQPNSPLWSQLHDSLSATITHELNLAGLAPGKAQTTADIAATTSSALHLVFGASIMEQSAQQFLEATQPATKPTRPGTARSTNLPGTDDVERGITVLLAGLHARLHDQEGT</sequence>
<organism evidence="7 8">
    <name type="scientific">Corynebacterium propinquum</name>
    <dbReference type="NCBI Taxonomy" id="43769"/>
    <lineage>
        <taxon>Bacteria</taxon>
        <taxon>Bacillati</taxon>
        <taxon>Actinomycetota</taxon>
        <taxon>Actinomycetes</taxon>
        <taxon>Mycobacteriales</taxon>
        <taxon>Corynebacteriaceae</taxon>
        <taxon>Corynebacterium</taxon>
    </lineage>
</organism>
<protein>
    <submittedName>
        <fullName evidence="7">TetR family transcriptional regulator</fullName>
    </submittedName>
</protein>
<keyword evidence="2 4" id="KW-0238">DNA-binding</keyword>
<dbReference type="Gene3D" id="1.10.10.60">
    <property type="entry name" value="Homeodomain-like"/>
    <property type="match status" value="1"/>
</dbReference>
<dbReference type="InterPro" id="IPR036271">
    <property type="entry name" value="Tet_transcr_reg_TetR-rel_C_sf"/>
</dbReference>
<evidence type="ECO:0000256" key="3">
    <source>
        <dbReference type="ARBA" id="ARBA00023163"/>
    </source>
</evidence>
<dbReference type="InterPro" id="IPR009057">
    <property type="entry name" value="Homeodomain-like_sf"/>
</dbReference>
<name>A0AAP4BUW1_9CORY</name>
<dbReference type="GO" id="GO:0003700">
    <property type="term" value="F:DNA-binding transcription factor activity"/>
    <property type="evidence" value="ECO:0007669"/>
    <property type="project" value="TreeGrafter"/>
</dbReference>
<accession>A0AAP4BUW1</accession>
<feature type="domain" description="HTH tetR-type" evidence="6">
    <location>
        <begin position="2"/>
        <end position="62"/>
    </location>
</feature>
<dbReference type="SUPFAM" id="SSF46689">
    <property type="entry name" value="Homeodomain-like"/>
    <property type="match status" value="1"/>
</dbReference>
<dbReference type="Pfam" id="PF00440">
    <property type="entry name" value="TetR_N"/>
    <property type="match status" value="1"/>
</dbReference>
<evidence type="ECO:0000313" key="8">
    <source>
        <dbReference type="Proteomes" id="UP001226160"/>
    </source>
</evidence>
<dbReference type="RefSeq" id="WP_161970113.1">
    <property type="nucleotide sequence ID" value="NZ_CABIYR010000004.1"/>
</dbReference>
<dbReference type="Gene3D" id="1.10.357.10">
    <property type="entry name" value="Tetracycline Repressor, domain 2"/>
    <property type="match status" value="1"/>
</dbReference>
<dbReference type="GO" id="GO:0000976">
    <property type="term" value="F:transcription cis-regulatory region binding"/>
    <property type="evidence" value="ECO:0007669"/>
    <property type="project" value="TreeGrafter"/>
</dbReference>
<dbReference type="InterPro" id="IPR001647">
    <property type="entry name" value="HTH_TetR"/>
</dbReference>
<proteinExistence type="predicted"/>
<dbReference type="PROSITE" id="PS50977">
    <property type="entry name" value="HTH_TETR_2"/>
    <property type="match status" value="1"/>
</dbReference>
<evidence type="ECO:0000256" key="2">
    <source>
        <dbReference type="ARBA" id="ARBA00023125"/>
    </source>
</evidence>
<evidence type="ECO:0000313" key="7">
    <source>
        <dbReference type="EMBL" id="MDK4326909.1"/>
    </source>
</evidence>
<evidence type="ECO:0000256" key="1">
    <source>
        <dbReference type="ARBA" id="ARBA00023015"/>
    </source>
</evidence>
<keyword evidence="1" id="KW-0805">Transcription regulation</keyword>
<dbReference type="PANTHER" id="PTHR30055:SF151">
    <property type="entry name" value="TRANSCRIPTIONAL REGULATORY PROTEIN"/>
    <property type="match status" value="1"/>
</dbReference>
<evidence type="ECO:0000256" key="5">
    <source>
        <dbReference type="SAM" id="MobiDB-lite"/>
    </source>
</evidence>
<dbReference type="SUPFAM" id="SSF48498">
    <property type="entry name" value="Tetracyclin repressor-like, C-terminal domain"/>
    <property type="match status" value="1"/>
</dbReference>
<dbReference type="AlphaFoldDB" id="A0AAP4BUW1"/>
<reference evidence="7" key="1">
    <citation type="submission" date="2023-05" db="EMBL/GenBank/DDBJ databases">
        <title>Metabolic capabilities are highly conserved among human nasal-associated Corynebacterium species in pangenomic analyses.</title>
        <authorList>
            <person name="Tran T.H."/>
            <person name="Roberts A.Q."/>
            <person name="Escapa I.F."/>
            <person name="Gao W."/>
            <person name="Conlan S."/>
            <person name="Kong H."/>
            <person name="Segre J.A."/>
            <person name="Kelly M.S."/>
            <person name="Lemon K.P."/>
        </authorList>
    </citation>
    <scope>NUCLEOTIDE SEQUENCE</scope>
    <source>
        <strain evidence="7">KPL2654</strain>
    </source>
</reference>
<gene>
    <name evidence="7" type="ORF">QPX54_10405</name>
</gene>
<evidence type="ECO:0000256" key="4">
    <source>
        <dbReference type="PROSITE-ProRule" id="PRU00335"/>
    </source>
</evidence>
<comment type="caution">
    <text evidence="7">The sequence shown here is derived from an EMBL/GenBank/DDBJ whole genome shotgun (WGS) entry which is preliminary data.</text>
</comment>
<dbReference type="InterPro" id="IPR050109">
    <property type="entry name" value="HTH-type_TetR-like_transc_reg"/>
</dbReference>